<evidence type="ECO:0000259" key="1">
    <source>
        <dbReference type="Pfam" id="PF05685"/>
    </source>
</evidence>
<keyword evidence="2" id="KW-0255">Endonuclease</keyword>
<evidence type="ECO:0000313" key="2">
    <source>
        <dbReference type="EMBL" id="KAB8189972.1"/>
    </source>
</evidence>
<dbReference type="PANTHER" id="PTHR35400:SF3">
    <property type="entry name" value="SLL1072 PROTEIN"/>
    <property type="match status" value="1"/>
</dbReference>
<dbReference type="Gene3D" id="3.90.1570.10">
    <property type="entry name" value="tt1808, chain A"/>
    <property type="match status" value="1"/>
</dbReference>
<reference evidence="2 3" key="1">
    <citation type="submission" date="2019-10" db="EMBL/GenBank/DDBJ databases">
        <title>Nonomuraea sp. nov., isolated from Phyllanthus amarus.</title>
        <authorList>
            <person name="Klykleung N."/>
            <person name="Tanasupawat S."/>
        </authorList>
    </citation>
    <scope>NUCLEOTIDE SEQUENCE [LARGE SCALE GENOMIC DNA]</scope>
    <source>
        <strain evidence="2 3">PA1-10</strain>
    </source>
</reference>
<dbReference type="InterPro" id="IPR008538">
    <property type="entry name" value="Uma2"/>
</dbReference>
<gene>
    <name evidence="2" type="ORF">FH608_036495</name>
</gene>
<dbReference type="SUPFAM" id="SSF52980">
    <property type="entry name" value="Restriction endonuclease-like"/>
    <property type="match status" value="1"/>
</dbReference>
<keyword evidence="3" id="KW-1185">Reference proteome</keyword>
<dbReference type="Proteomes" id="UP000312512">
    <property type="component" value="Unassembled WGS sequence"/>
</dbReference>
<proteinExistence type="predicted"/>
<dbReference type="OrthoDB" id="5524117at2"/>
<dbReference type="Pfam" id="PF05685">
    <property type="entry name" value="Uma2"/>
    <property type="match status" value="1"/>
</dbReference>
<dbReference type="InterPro" id="IPR012296">
    <property type="entry name" value="Nuclease_put_TT1808"/>
</dbReference>
<dbReference type="InterPro" id="IPR011335">
    <property type="entry name" value="Restrct_endonuc-II-like"/>
</dbReference>
<organism evidence="2 3">
    <name type="scientific">Nonomuraea phyllanthi</name>
    <dbReference type="NCBI Taxonomy" id="2219224"/>
    <lineage>
        <taxon>Bacteria</taxon>
        <taxon>Bacillati</taxon>
        <taxon>Actinomycetota</taxon>
        <taxon>Actinomycetes</taxon>
        <taxon>Streptosporangiales</taxon>
        <taxon>Streptosporangiaceae</taxon>
        <taxon>Nonomuraea</taxon>
    </lineage>
</organism>
<protein>
    <submittedName>
        <fullName evidence="2">Uma2 family endonuclease</fullName>
    </submittedName>
</protein>
<dbReference type="EMBL" id="VDLX02000017">
    <property type="protein sequence ID" value="KAB8189972.1"/>
    <property type="molecule type" value="Genomic_DNA"/>
</dbReference>
<accession>A0A5C4VTC8</accession>
<dbReference type="GO" id="GO:0004519">
    <property type="term" value="F:endonuclease activity"/>
    <property type="evidence" value="ECO:0007669"/>
    <property type="project" value="UniProtKB-KW"/>
</dbReference>
<name>A0A5C4VTC8_9ACTN</name>
<feature type="domain" description="Putative restriction endonuclease" evidence="1">
    <location>
        <begin position="22"/>
        <end position="154"/>
    </location>
</feature>
<dbReference type="AlphaFoldDB" id="A0A5C4VTC8"/>
<dbReference type="CDD" id="cd06260">
    <property type="entry name" value="DUF820-like"/>
    <property type="match status" value="1"/>
</dbReference>
<keyword evidence="2" id="KW-0378">Hydrolase</keyword>
<keyword evidence="2" id="KW-0540">Nuclease</keyword>
<dbReference type="PANTHER" id="PTHR35400">
    <property type="entry name" value="SLR1083 PROTEIN"/>
    <property type="match status" value="1"/>
</dbReference>
<evidence type="ECO:0000313" key="3">
    <source>
        <dbReference type="Proteomes" id="UP000312512"/>
    </source>
</evidence>
<comment type="caution">
    <text evidence="2">The sequence shown here is derived from an EMBL/GenBank/DDBJ whole genome shotgun (WGS) entry which is preliminary data.</text>
</comment>
<sequence>MVMTLPEWFYPGPAGGWTADMLDHLPADAPRHVELIDGSLIMMSPQTAFHMYAVRLFEKHLNPPGDLAVVREMTVTLGLRQRPEPDVLLVRRSAIGDETTSYKPEDVHLVVEVASAESLERDRTTKPIKYSNAGIKHFWRVEKEHGLPVVYTFELEPTVKAYVPTGIHRKRLQTDIGFAVDIDLQMEWPPRSDQ</sequence>